<dbReference type="GO" id="GO:0005524">
    <property type="term" value="F:ATP binding"/>
    <property type="evidence" value="ECO:0007669"/>
    <property type="project" value="InterPro"/>
</dbReference>
<dbReference type="PROSITE" id="PS50011">
    <property type="entry name" value="PROTEIN_KINASE_DOM"/>
    <property type="match status" value="1"/>
</dbReference>
<evidence type="ECO:0000313" key="2">
    <source>
        <dbReference type="EMBL" id="QBK89227.1"/>
    </source>
</evidence>
<keyword evidence="2" id="KW-0723">Serine/threonine-protein kinase</keyword>
<sequence length="350" mass="42745">MLKDNNIFKKIKIISTIDNGIFGIVHVVKTENDNKKYALKIQKINKNDIRKNYSSKVWREIDFEKHMEKYPNHFMKLYNYTFIHDSTYKQQINENMDNWEHNIKKNYLKLQASNHYIKFLYELKDGNLKSIIYKLNYDQLYSFILQIIYTIYLMNQNGYYHNDIHWKNIAYVKTNKKYIKLFNKNVPTYGYIFSVIDYGENTNKKYILSELEKKHIEGMDDSTEMIYIIYILMDVQILYDNYDKCKQYNYMDKYNINITKFKKIIKIIKTLPEYKYIKKYIKPDNINCTYALFGIINKKKLCELIGCKESKYHNMLISKDDLIYLLINRKDYVKLFDYFYKKLKKLKLIY</sequence>
<protein>
    <submittedName>
        <fullName evidence="2">Serine/threonine protein kinase</fullName>
    </submittedName>
</protein>
<dbReference type="SUPFAM" id="SSF56112">
    <property type="entry name" value="Protein kinase-like (PK-like)"/>
    <property type="match status" value="1"/>
</dbReference>
<dbReference type="GO" id="GO:0004674">
    <property type="term" value="F:protein serine/threonine kinase activity"/>
    <property type="evidence" value="ECO:0007669"/>
    <property type="project" value="UniProtKB-KW"/>
</dbReference>
<gene>
    <name evidence="2" type="ORF">LCMiAC02_03220</name>
</gene>
<dbReference type="EMBL" id="MK500410">
    <property type="protein sequence ID" value="QBK89227.1"/>
    <property type="molecule type" value="Genomic_DNA"/>
</dbReference>
<evidence type="ECO:0000259" key="1">
    <source>
        <dbReference type="PROSITE" id="PS50011"/>
    </source>
</evidence>
<accession>A0A4D5XEP9</accession>
<feature type="domain" description="Protein kinase" evidence="1">
    <location>
        <begin position="11"/>
        <end position="350"/>
    </location>
</feature>
<dbReference type="InterPro" id="IPR000719">
    <property type="entry name" value="Prot_kinase_dom"/>
</dbReference>
<dbReference type="InterPro" id="IPR011009">
    <property type="entry name" value="Kinase-like_dom_sf"/>
</dbReference>
<dbReference type="Gene3D" id="1.10.510.10">
    <property type="entry name" value="Transferase(Phosphotransferase) domain 1"/>
    <property type="match status" value="1"/>
</dbReference>
<keyword evidence="2" id="KW-0418">Kinase</keyword>
<organism evidence="2">
    <name type="scientific">Mimivirus LCMiAC02</name>
    <dbReference type="NCBI Taxonomy" id="2506609"/>
    <lineage>
        <taxon>Viruses</taxon>
        <taxon>Varidnaviria</taxon>
        <taxon>Bamfordvirae</taxon>
        <taxon>Nucleocytoviricota</taxon>
        <taxon>Megaviricetes</taxon>
        <taxon>Imitervirales</taxon>
        <taxon>Mimiviridae</taxon>
        <taxon>Klosneuvirinae</taxon>
    </lineage>
</organism>
<dbReference type="Gene3D" id="3.30.200.20">
    <property type="entry name" value="Phosphorylase Kinase, domain 1"/>
    <property type="match status" value="1"/>
</dbReference>
<proteinExistence type="predicted"/>
<name>A0A4D5XEP9_9VIRU</name>
<reference evidence="2" key="1">
    <citation type="journal article" date="2019" name="MBio">
        <title>Virus Genomes from Deep Sea Sediments Expand the Ocean Megavirome and Support Independent Origins of Viral Gigantism.</title>
        <authorList>
            <person name="Backstrom D."/>
            <person name="Yutin N."/>
            <person name="Jorgensen S.L."/>
            <person name="Dharamshi J."/>
            <person name="Homa F."/>
            <person name="Zaremba-Niedwiedzka K."/>
            <person name="Spang A."/>
            <person name="Wolf Y.I."/>
            <person name="Koonin E.V."/>
            <person name="Ettema T.J."/>
        </authorList>
    </citation>
    <scope>NUCLEOTIDE SEQUENCE</scope>
</reference>
<keyword evidence="2" id="KW-0808">Transferase</keyword>